<comment type="caution">
    <text evidence="8">The sequence shown here is derived from an EMBL/GenBank/DDBJ whole genome shotgun (WGS) entry which is preliminary data.</text>
</comment>
<dbReference type="EMBL" id="ARXX01000078">
    <property type="protein sequence ID" value="MBF5058156.1"/>
    <property type="molecule type" value="Genomic_DNA"/>
</dbReference>
<name>A0ABS0AVI7_9GAMM</name>
<keyword evidence="2" id="KW-1003">Cell membrane</keyword>
<dbReference type="SUPFAM" id="SSF81342">
    <property type="entry name" value="Transmembrane di-heme cytochromes"/>
    <property type="match status" value="1"/>
</dbReference>
<accession>A0ABS0AVI7</accession>
<evidence type="ECO:0000256" key="1">
    <source>
        <dbReference type="ARBA" id="ARBA00004651"/>
    </source>
</evidence>
<keyword evidence="4 6" id="KW-1133">Transmembrane helix</keyword>
<dbReference type="Proteomes" id="UP000662703">
    <property type="component" value="Unassembled WGS sequence"/>
</dbReference>
<comment type="subcellular location">
    <subcellularLocation>
        <location evidence="1">Cell membrane</location>
        <topology evidence="1">Multi-pass membrane protein</topology>
    </subcellularLocation>
</comment>
<feature type="transmembrane region" description="Helical" evidence="6">
    <location>
        <begin position="104"/>
        <end position="126"/>
    </location>
</feature>
<dbReference type="InterPro" id="IPR051542">
    <property type="entry name" value="Hydrogenase_cytochrome"/>
</dbReference>
<dbReference type="Gene3D" id="1.20.950.20">
    <property type="entry name" value="Transmembrane di-heme cytochromes, Chain C"/>
    <property type="match status" value="1"/>
</dbReference>
<feature type="domain" description="Cytochrome b561 bacterial/Ni-hydrogenase" evidence="7">
    <location>
        <begin position="13"/>
        <end position="187"/>
    </location>
</feature>
<keyword evidence="9" id="KW-1185">Reference proteome</keyword>
<organism evidence="8 9">
    <name type="scientific">Alloalcanivorax profundimaris</name>
    <dbReference type="NCBI Taxonomy" id="2735259"/>
    <lineage>
        <taxon>Bacteria</taxon>
        <taxon>Pseudomonadati</taxon>
        <taxon>Pseudomonadota</taxon>
        <taxon>Gammaproteobacteria</taxon>
        <taxon>Oceanospirillales</taxon>
        <taxon>Alcanivoracaceae</taxon>
        <taxon>Alloalcanivorax</taxon>
    </lineage>
</organism>
<feature type="transmembrane region" description="Helical" evidence="6">
    <location>
        <begin position="20"/>
        <end position="36"/>
    </location>
</feature>
<feature type="transmembrane region" description="Helical" evidence="6">
    <location>
        <begin position="48"/>
        <end position="66"/>
    </location>
</feature>
<evidence type="ECO:0000256" key="3">
    <source>
        <dbReference type="ARBA" id="ARBA00022692"/>
    </source>
</evidence>
<evidence type="ECO:0000313" key="9">
    <source>
        <dbReference type="Proteomes" id="UP000662703"/>
    </source>
</evidence>
<dbReference type="PANTHER" id="PTHR30485:SF2">
    <property type="entry name" value="BLL0597 PROTEIN"/>
    <property type="match status" value="1"/>
</dbReference>
<evidence type="ECO:0000256" key="4">
    <source>
        <dbReference type="ARBA" id="ARBA00022989"/>
    </source>
</evidence>
<proteinExistence type="predicted"/>
<evidence type="ECO:0000256" key="5">
    <source>
        <dbReference type="ARBA" id="ARBA00023136"/>
    </source>
</evidence>
<gene>
    <name evidence="8" type="ORF">Y5W_03450</name>
</gene>
<keyword evidence="3 6" id="KW-0812">Transmembrane</keyword>
<dbReference type="PANTHER" id="PTHR30485">
    <property type="entry name" value="NI/FE-HYDROGENASE 1 B-TYPE CYTOCHROME SUBUNIT"/>
    <property type="match status" value="1"/>
</dbReference>
<dbReference type="InterPro" id="IPR011577">
    <property type="entry name" value="Cyt_b561_bac/Ni-Hgenase"/>
</dbReference>
<evidence type="ECO:0000313" key="8">
    <source>
        <dbReference type="EMBL" id="MBF5058156.1"/>
    </source>
</evidence>
<feature type="transmembrane region" description="Helical" evidence="6">
    <location>
        <begin position="151"/>
        <end position="172"/>
    </location>
</feature>
<dbReference type="Pfam" id="PF01292">
    <property type="entry name" value="Ni_hydr_CYTB"/>
    <property type="match status" value="1"/>
</dbReference>
<evidence type="ECO:0000256" key="6">
    <source>
        <dbReference type="SAM" id="Phobius"/>
    </source>
</evidence>
<dbReference type="InterPro" id="IPR016174">
    <property type="entry name" value="Di-haem_cyt_TM"/>
</dbReference>
<evidence type="ECO:0000259" key="7">
    <source>
        <dbReference type="Pfam" id="PF01292"/>
    </source>
</evidence>
<keyword evidence="5 6" id="KW-0472">Membrane</keyword>
<evidence type="ECO:0000256" key="2">
    <source>
        <dbReference type="ARBA" id="ARBA00022475"/>
    </source>
</evidence>
<dbReference type="RefSeq" id="WP_194866193.1">
    <property type="nucleotide sequence ID" value="NZ_ARXX01000078.1"/>
</dbReference>
<protein>
    <submittedName>
        <fullName evidence="8">Cytochrome B561</fullName>
    </submittedName>
</protein>
<feature type="transmembrane region" description="Helical" evidence="6">
    <location>
        <begin position="203"/>
        <end position="221"/>
    </location>
</feature>
<reference evidence="8 9" key="1">
    <citation type="submission" date="2012-09" db="EMBL/GenBank/DDBJ databases">
        <title>Genome Sequence of alkane-degrading Bacterium Alcanivorax sp. 521-1.</title>
        <authorList>
            <person name="Lai Q."/>
            <person name="Shao Z."/>
        </authorList>
    </citation>
    <scope>NUCLEOTIDE SEQUENCE [LARGE SCALE GENOMIC DNA]</scope>
    <source>
        <strain evidence="8 9">521-1</strain>
    </source>
</reference>
<sequence>MKGAEQRSEKGRVWDLPTRLFHWTLVGLFAFLWYSGGGSSAEMDWHMLAGYALLALLLFRILWGFWGSPHSRFRDFLTAPASAVRYGLAFARGRAPAYRGHNPLGGWMVVVMLVLLLAQAISGLFATDDISIDGPLNHLAPSSLAGALTDFHGFNINLLLVLAGLHVAAVAAHRLRGERLVGAMITGRKAGDGDAAPAPAWRALVLAVIATAVVWLVVALGG</sequence>